<organism evidence="9 10">
    <name type="scientific">Candidatus Iainarchaeum sp</name>
    <dbReference type="NCBI Taxonomy" id="3101447"/>
    <lineage>
        <taxon>Archaea</taxon>
        <taxon>Candidatus Iainarchaeota</taxon>
        <taxon>Candidatus Iainarchaeia</taxon>
        <taxon>Candidatus Iainarchaeales</taxon>
        <taxon>Candidatus Iainarchaeaceae</taxon>
        <taxon>Candidatus Iainarchaeum</taxon>
    </lineage>
</organism>
<dbReference type="Pfam" id="PF09721">
    <property type="entry name" value="Exosortase_EpsH"/>
    <property type="match status" value="1"/>
</dbReference>
<evidence type="ECO:0000256" key="3">
    <source>
        <dbReference type="ARBA" id="ARBA00022670"/>
    </source>
</evidence>
<gene>
    <name evidence="9" type="ORF">HON47_02275</name>
</gene>
<dbReference type="NCBIfam" id="TIGR04178">
    <property type="entry name" value="exo_archaeo"/>
    <property type="match status" value="1"/>
</dbReference>
<sequence length="214" mass="24420">MVKKKSTPKKGKPILFCKENEKCMFCETTNKIKNYFVEQEKKIVKDQKKQFVWFVLGFLIFYLILSGITIPFSTSIQESTGRSAQGLLSAQGIETVSNGNVELENFETAYSFEINQTSQTIFISWLCSGALEIIILVSAILASFGIGWRKKVIGAIVAVILGYVFNLLRIFVTLNIIMSQNEAVFEIAHDTLFRLVLFVYIIVVYVLWFIWARK</sequence>
<evidence type="ECO:0000256" key="8">
    <source>
        <dbReference type="SAM" id="Phobius"/>
    </source>
</evidence>
<dbReference type="EMBL" id="JABJNZ010000030">
    <property type="protein sequence ID" value="MBT4870373.1"/>
    <property type="molecule type" value="Genomic_DNA"/>
</dbReference>
<dbReference type="Proteomes" id="UP000722459">
    <property type="component" value="Unassembled WGS sequence"/>
</dbReference>
<feature type="transmembrane region" description="Helical" evidence="8">
    <location>
        <begin position="152"/>
        <end position="172"/>
    </location>
</feature>
<evidence type="ECO:0000256" key="6">
    <source>
        <dbReference type="ARBA" id="ARBA00022989"/>
    </source>
</evidence>
<feature type="transmembrane region" description="Helical" evidence="8">
    <location>
        <begin position="192"/>
        <end position="211"/>
    </location>
</feature>
<dbReference type="GO" id="GO:0006508">
    <property type="term" value="P:proteolysis"/>
    <property type="evidence" value="ECO:0007669"/>
    <property type="project" value="UniProtKB-KW"/>
</dbReference>
<keyword evidence="7 8" id="KW-0472">Membrane</keyword>
<comment type="caution">
    <text evidence="9">The sequence shown here is derived from an EMBL/GenBank/DDBJ whole genome shotgun (WGS) entry which is preliminary data.</text>
</comment>
<evidence type="ECO:0000256" key="5">
    <source>
        <dbReference type="ARBA" id="ARBA00022801"/>
    </source>
</evidence>
<evidence type="ECO:0000256" key="1">
    <source>
        <dbReference type="ARBA" id="ARBA00004651"/>
    </source>
</evidence>
<accession>A0A8T5GEC1</accession>
<evidence type="ECO:0000256" key="7">
    <source>
        <dbReference type="ARBA" id="ARBA00023136"/>
    </source>
</evidence>
<keyword evidence="4 8" id="KW-0812">Transmembrane</keyword>
<dbReference type="InterPro" id="IPR026392">
    <property type="entry name" value="Exo/Archaeosortase_dom"/>
</dbReference>
<dbReference type="GO" id="GO:0005886">
    <property type="term" value="C:plasma membrane"/>
    <property type="evidence" value="ECO:0007669"/>
    <property type="project" value="UniProtKB-SubCell"/>
</dbReference>
<dbReference type="GO" id="GO:0008233">
    <property type="term" value="F:peptidase activity"/>
    <property type="evidence" value="ECO:0007669"/>
    <property type="project" value="UniProtKB-KW"/>
</dbReference>
<comment type="subcellular location">
    <subcellularLocation>
        <location evidence="1">Cell membrane</location>
        <topology evidence="1">Multi-pass membrane protein</topology>
    </subcellularLocation>
</comment>
<keyword evidence="6 8" id="KW-1133">Transmembrane helix</keyword>
<evidence type="ECO:0000256" key="2">
    <source>
        <dbReference type="ARBA" id="ARBA00022475"/>
    </source>
</evidence>
<evidence type="ECO:0000313" key="9">
    <source>
        <dbReference type="EMBL" id="MBT4870373.1"/>
    </source>
</evidence>
<keyword evidence="5" id="KW-0378">Hydrolase</keyword>
<protein>
    <submittedName>
        <fullName evidence="9">Exosortase/archaeosortase family protein</fullName>
    </submittedName>
</protein>
<reference evidence="9" key="1">
    <citation type="journal article" date="2021" name="ISME J.">
        <title>Mercury methylation by metabolically versatile and cosmopolitan marine bacteria.</title>
        <authorList>
            <person name="Lin H."/>
            <person name="Ascher D.B."/>
            <person name="Myung Y."/>
            <person name="Lamborg C.H."/>
            <person name="Hallam S.J."/>
            <person name="Gionfriddo C.M."/>
            <person name="Holt K.E."/>
            <person name="Moreau J.W."/>
        </authorList>
    </citation>
    <scope>NUCLEOTIDE SEQUENCE</scope>
    <source>
        <strain evidence="9">SI075_bin30</strain>
    </source>
</reference>
<keyword evidence="3" id="KW-0645">Protease</keyword>
<proteinExistence type="predicted"/>
<feature type="transmembrane region" description="Helical" evidence="8">
    <location>
        <begin position="51"/>
        <end position="72"/>
    </location>
</feature>
<evidence type="ECO:0000313" key="10">
    <source>
        <dbReference type="Proteomes" id="UP000722459"/>
    </source>
</evidence>
<name>A0A8T5GEC1_9ARCH</name>
<keyword evidence="2" id="KW-1003">Cell membrane</keyword>
<dbReference type="InterPro" id="IPR019127">
    <property type="entry name" value="Exosortase"/>
</dbReference>
<evidence type="ECO:0000256" key="4">
    <source>
        <dbReference type="ARBA" id="ARBA00022692"/>
    </source>
</evidence>
<feature type="transmembrane region" description="Helical" evidence="8">
    <location>
        <begin position="122"/>
        <end position="145"/>
    </location>
</feature>
<dbReference type="AlphaFoldDB" id="A0A8T5GEC1"/>